<dbReference type="PANTHER" id="PTHR33304">
    <property type="match status" value="1"/>
</dbReference>
<proteinExistence type="predicted"/>
<dbReference type="GO" id="GO:0034244">
    <property type="term" value="P:negative regulation of transcription elongation by RNA polymerase II"/>
    <property type="evidence" value="ECO:0007669"/>
    <property type="project" value="InterPro"/>
</dbReference>
<keyword evidence="3" id="KW-0862">Zinc</keyword>
<dbReference type="Pfam" id="PF23121">
    <property type="entry name" value="SPOC_AIPP2"/>
    <property type="match status" value="1"/>
</dbReference>
<evidence type="ECO:0000313" key="7">
    <source>
        <dbReference type="EMBL" id="MCH81418.1"/>
    </source>
</evidence>
<dbReference type="InterPro" id="IPR056280">
    <property type="entry name" value="AIPP2-like_SPOC"/>
</dbReference>
<protein>
    <submittedName>
        <fullName evidence="7">PHD-finger family protein expressed</fullName>
    </submittedName>
</protein>
<sequence>FERYYDQLVDEMISNDLAIRATVEKAELLIFPSTMLPSQYNKNKQEAPSKIHDAGYGNVASVLT</sequence>
<dbReference type="EMBL" id="LXQA010002280">
    <property type="protein sequence ID" value="MCH81418.1"/>
    <property type="molecule type" value="Genomic_DNA"/>
</dbReference>
<dbReference type="Proteomes" id="UP000265520">
    <property type="component" value="Unassembled WGS sequence"/>
</dbReference>
<feature type="domain" description="AIPP2-like SPOC-like" evidence="6">
    <location>
        <begin position="2"/>
        <end position="45"/>
    </location>
</feature>
<keyword evidence="8" id="KW-1185">Reference proteome</keyword>
<keyword evidence="5" id="KW-0804">Transcription</keyword>
<organism evidence="7 8">
    <name type="scientific">Trifolium medium</name>
    <dbReference type="NCBI Taxonomy" id="97028"/>
    <lineage>
        <taxon>Eukaryota</taxon>
        <taxon>Viridiplantae</taxon>
        <taxon>Streptophyta</taxon>
        <taxon>Embryophyta</taxon>
        <taxon>Tracheophyta</taxon>
        <taxon>Spermatophyta</taxon>
        <taxon>Magnoliopsida</taxon>
        <taxon>eudicotyledons</taxon>
        <taxon>Gunneridae</taxon>
        <taxon>Pentapetalae</taxon>
        <taxon>rosids</taxon>
        <taxon>fabids</taxon>
        <taxon>Fabales</taxon>
        <taxon>Fabaceae</taxon>
        <taxon>Papilionoideae</taxon>
        <taxon>50 kb inversion clade</taxon>
        <taxon>NPAAA clade</taxon>
        <taxon>Hologalegina</taxon>
        <taxon>IRL clade</taxon>
        <taxon>Trifolieae</taxon>
        <taxon>Trifolium</taxon>
    </lineage>
</organism>
<feature type="non-terminal residue" evidence="7">
    <location>
        <position position="1"/>
    </location>
</feature>
<evidence type="ECO:0000256" key="3">
    <source>
        <dbReference type="ARBA" id="ARBA00022833"/>
    </source>
</evidence>
<dbReference type="GO" id="GO:0008270">
    <property type="term" value="F:zinc ion binding"/>
    <property type="evidence" value="ECO:0007669"/>
    <property type="project" value="UniProtKB-KW"/>
</dbReference>
<keyword evidence="1" id="KW-0479">Metal-binding</keyword>
<dbReference type="GO" id="GO:0140566">
    <property type="term" value="F:histone reader activity"/>
    <property type="evidence" value="ECO:0007669"/>
    <property type="project" value="InterPro"/>
</dbReference>
<dbReference type="AlphaFoldDB" id="A0A392M360"/>
<dbReference type="PANTHER" id="PTHR33304:SF18">
    <property type="entry name" value="CHROMATIN REGULATOR PHD FAMILY-RELATED"/>
    <property type="match status" value="1"/>
</dbReference>
<evidence type="ECO:0000256" key="2">
    <source>
        <dbReference type="ARBA" id="ARBA00022771"/>
    </source>
</evidence>
<evidence type="ECO:0000256" key="4">
    <source>
        <dbReference type="ARBA" id="ARBA00023015"/>
    </source>
</evidence>
<evidence type="ECO:0000313" key="8">
    <source>
        <dbReference type="Proteomes" id="UP000265520"/>
    </source>
</evidence>
<evidence type="ECO:0000256" key="1">
    <source>
        <dbReference type="ARBA" id="ARBA00022723"/>
    </source>
</evidence>
<dbReference type="InterPro" id="IPR049914">
    <property type="entry name" value="PHD1-3/5-6"/>
</dbReference>
<evidence type="ECO:0000256" key="5">
    <source>
        <dbReference type="ARBA" id="ARBA00023163"/>
    </source>
</evidence>
<name>A0A392M360_9FABA</name>
<accession>A0A392M360</accession>
<gene>
    <name evidence="7" type="ORF">A2U01_0002205</name>
</gene>
<evidence type="ECO:0000259" key="6">
    <source>
        <dbReference type="Pfam" id="PF23121"/>
    </source>
</evidence>
<reference evidence="7 8" key="1">
    <citation type="journal article" date="2018" name="Front. Plant Sci.">
        <title>Red Clover (Trifolium pratense) and Zigzag Clover (T. medium) - A Picture of Genomic Similarities and Differences.</title>
        <authorList>
            <person name="Dluhosova J."/>
            <person name="Istvanek J."/>
            <person name="Nedelnik J."/>
            <person name="Repkova J."/>
        </authorList>
    </citation>
    <scope>NUCLEOTIDE SEQUENCE [LARGE SCALE GENOMIC DNA]</scope>
    <source>
        <strain evidence="8">cv. 10/8</strain>
        <tissue evidence="7">Leaf</tissue>
    </source>
</reference>
<keyword evidence="2" id="KW-0863">Zinc-finger</keyword>
<keyword evidence="4" id="KW-0805">Transcription regulation</keyword>
<comment type="caution">
    <text evidence="7">The sequence shown here is derived from an EMBL/GenBank/DDBJ whole genome shotgun (WGS) entry which is preliminary data.</text>
</comment>